<protein>
    <submittedName>
        <fullName evidence="3">Transposase</fullName>
    </submittedName>
</protein>
<keyword evidence="4" id="KW-1185">Reference proteome</keyword>
<evidence type="ECO:0000313" key="3">
    <source>
        <dbReference type="EMBL" id="MBJ7552689.1"/>
    </source>
</evidence>
<dbReference type="Proteomes" id="UP000598488">
    <property type="component" value="Unassembled WGS sequence"/>
</dbReference>
<dbReference type="PANTHER" id="PTHR37023">
    <property type="entry name" value="TRANSPOSASE"/>
    <property type="match status" value="1"/>
</dbReference>
<feature type="domain" description="Transposase IS801/IS1294" evidence="1">
    <location>
        <begin position="139"/>
        <end position="313"/>
    </location>
</feature>
<dbReference type="InterPro" id="IPR026889">
    <property type="entry name" value="Zn_Tnp"/>
</dbReference>
<dbReference type="Pfam" id="PF04986">
    <property type="entry name" value="Y2_Tnp"/>
    <property type="match status" value="1"/>
</dbReference>
<feature type="domain" description="Transposase zinc-binding" evidence="2">
    <location>
        <begin position="20"/>
        <end position="99"/>
    </location>
</feature>
<sequence>MSIMNGISLASVIHHCHEQQQIQANARQWQVLHHIEDCRTERMGTGKYQCYGCGHHWFWHHSCRDRHCPQCQKKASEQWLLRQEERCLPVPYFHLVFTLPHELNAWIAKHDRVIYDTLFQAAWRALNELSQRKHKGRAGMTAVLHTWGQTLVRHVHLHALVPSGVYRDQGWHSLRKHYFLPVKLLSNRFRGAMVSQLRAAFSEGLLPSLSKAEVSQLLNVLMQKPWVVYCKSAIEYRSTLVAYLARYSHRIALSNNRFQVWNNDKISLQYRDYRSNKQSLLTLTPQELVRRFLLHVLPRGFMRIRHYGCLSNAIRAKVKKRVDKQLDRYERRTKEDSEKVAESGCSCPVCGERTVTYLGDVSESKVTERLSVMLPWDNGS</sequence>
<evidence type="ECO:0000259" key="2">
    <source>
        <dbReference type="Pfam" id="PF14319"/>
    </source>
</evidence>
<accession>A0ABS0ZG97</accession>
<dbReference type="Pfam" id="PF14319">
    <property type="entry name" value="Zn_Tnp_IS91"/>
    <property type="match status" value="1"/>
</dbReference>
<dbReference type="EMBL" id="JAEMUH010000029">
    <property type="protein sequence ID" value="MBJ7552689.1"/>
    <property type="molecule type" value="Genomic_DNA"/>
</dbReference>
<reference evidence="3 4" key="1">
    <citation type="submission" date="2020-12" db="EMBL/GenBank/DDBJ databases">
        <title>Comparative genome analysis of fungal antagonists Marinomonas ostreistagni 398 and M. spartinae 468.</title>
        <authorList>
            <person name="Fields J.L."/>
            <person name="Mavrodi O.V."/>
            <person name="Biber P.D."/>
            <person name="Indest K.J."/>
            <person name="Mavrodi D.V."/>
        </authorList>
    </citation>
    <scope>NUCLEOTIDE SEQUENCE [LARGE SCALE GENOMIC DNA]</scope>
    <source>
        <strain evidence="3 4">USM7</strain>
    </source>
</reference>
<proteinExistence type="predicted"/>
<gene>
    <name evidence="3" type="ORF">JHD44_18625</name>
</gene>
<comment type="caution">
    <text evidence="3">The sequence shown here is derived from an EMBL/GenBank/DDBJ whole genome shotgun (WGS) entry which is preliminary data.</text>
</comment>
<evidence type="ECO:0000313" key="4">
    <source>
        <dbReference type="Proteomes" id="UP000598488"/>
    </source>
</evidence>
<dbReference type="PANTHER" id="PTHR37023:SF1">
    <property type="entry name" value="ISSOD25 TRANSPOSASE TNPA_ISSOD25"/>
    <property type="match status" value="1"/>
</dbReference>
<evidence type="ECO:0000259" key="1">
    <source>
        <dbReference type="Pfam" id="PF04986"/>
    </source>
</evidence>
<organism evidence="3 4">
    <name type="scientific">Marinomonas ostreistagni</name>
    <dbReference type="NCBI Taxonomy" id="359209"/>
    <lineage>
        <taxon>Bacteria</taxon>
        <taxon>Pseudomonadati</taxon>
        <taxon>Pseudomonadota</taxon>
        <taxon>Gammaproteobacteria</taxon>
        <taxon>Oceanospirillales</taxon>
        <taxon>Oceanospirillaceae</taxon>
        <taxon>Marinomonas</taxon>
    </lineage>
</organism>
<name>A0ABS0ZG97_9GAMM</name>
<dbReference type="InterPro" id="IPR007069">
    <property type="entry name" value="Transposase_32"/>
</dbReference>